<evidence type="ECO:0000256" key="7">
    <source>
        <dbReference type="ARBA" id="ARBA00023136"/>
    </source>
</evidence>
<comment type="similarity">
    <text evidence="2 8">Belongs to the binding-protein-dependent transport system permease family. CysTW subfamily.</text>
</comment>
<organism evidence="10 11">
    <name type="scientific">Halorubrum kocurii JCM 14978</name>
    <dbReference type="NCBI Taxonomy" id="1230456"/>
    <lineage>
        <taxon>Archaea</taxon>
        <taxon>Methanobacteriati</taxon>
        <taxon>Methanobacteriota</taxon>
        <taxon>Stenosarchaea group</taxon>
        <taxon>Halobacteria</taxon>
        <taxon>Halobacteriales</taxon>
        <taxon>Haloferacaceae</taxon>
        <taxon>Halorubrum</taxon>
    </lineage>
</organism>
<feature type="transmembrane region" description="Helical" evidence="8">
    <location>
        <begin position="318"/>
        <end position="340"/>
    </location>
</feature>
<keyword evidence="11" id="KW-1185">Reference proteome</keyword>
<keyword evidence="6 8" id="KW-1133">Transmembrane helix</keyword>
<dbReference type="PANTHER" id="PTHR43470">
    <property type="entry name" value="PHOSPHATE TRANSPORT SYSTEM PERMEASE PROTEIN PSTA-RELATED"/>
    <property type="match status" value="1"/>
</dbReference>
<accession>M0NVK8</accession>
<proteinExistence type="inferred from homology"/>
<dbReference type="CDD" id="cd06261">
    <property type="entry name" value="TM_PBP2"/>
    <property type="match status" value="1"/>
</dbReference>
<dbReference type="PROSITE" id="PS50928">
    <property type="entry name" value="ABC_TM1"/>
    <property type="match status" value="1"/>
</dbReference>
<feature type="transmembrane region" description="Helical" evidence="8">
    <location>
        <begin position="26"/>
        <end position="48"/>
    </location>
</feature>
<evidence type="ECO:0000256" key="3">
    <source>
        <dbReference type="ARBA" id="ARBA00022448"/>
    </source>
</evidence>
<dbReference type="GO" id="GO:0005886">
    <property type="term" value="C:plasma membrane"/>
    <property type="evidence" value="ECO:0007669"/>
    <property type="project" value="UniProtKB-SubCell"/>
</dbReference>
<evidence type="ECO:0000313" key="10">
    <source>
        <dbReference type="EMBL" id="EMA61583.1"/>
    </source>
</evidence>
<feature type="transmembrane region" description="Helical" evidence="8">
    <location>
        <begin position="90"/>
        <end position="111"/>
    </location>
</feature>
<feature type="transmembrane region" description="Helical" evidence="8">
    <location>
        <begin position="558"/>
        <end position="584"/>
    </location>
</feature>
<dbReference type="InterPro" id="IPR000515">
    <property type="entry name" value="MetI-like"/>
</dbReference>
<dbReference type="PATRIC" id="fig|1230456.3.peg.2372"/>
<dbReference type="PRINTS" id="PR00303">
    <property type="entry name" value="SECYTRNLCASE"/>
</dbReference>
<dbReference type="PANTHER" id="PTHR43470:SF5">
    <property type="entry name" value="PHOSPHATE TRANSPORT SYSTEM PERMEASE PROTEIN PSTA"/>
    <property type="match status" value="1"/>
</dbReference>
<dbReference type="AlphaFoldDB" id="M0NVK8"/>
<feature type="transmembrane region" description="Helical" evidence="8">
    <location>
        <begin position="232"/>
        <end position="251"/>
    </location>
</feature>
<evidence type="ECO:0000256" key="5">
    <source>
        <dbReference type="ARBA" id="ARBA00022692"/>
    </source>
</evidence>
<keyword evidence="4 8" id="KW-1003">Cell membrane</keyword>
<evidence type="ECO:0000256" key="1">
    <source>
        <dbReference type="ARBA" id="ARBA00004651"/>
    </source>
</evidence>
<dbReference type="EMBL" id="AOJH01000072">
    <property type="protein sequence ID" value="EMA61583.1"/>
    <property type="molecule type" value="Genomic_DNA"/>
</dbReference>
<dbReference type="GO" id="GO:0005315">
    <property type="term" value="F:phosphate transmembrane transporter activity"/>
    <property type="evidence" value="ECO:0007669"/>
    <property type="project" value="InterPro"/>
</dbReference>
<name>M0NVK8_9EURY</name>
<evidence type="ECO:0000313" key="11">
    <source>
        <dbReference type="Proteomes" id="UP000011546"/>
    </source>
</evidence>
<feature type="transmembrane region" description="Helical" evidence="8">
    <location>
        <begin position="415"/>
        <end position="434"/>
    </location>
</feature>
<sequence>MATDTDTARGEGFGEVSRVRGIVFEYLSLGASVLGIFALAVLLIYVTIDAFDLANADPLWLLTYFLTLVVPFLGFCLYSARDPALTRRAVAVAGGGLVAVAAVFTAIEAFVGEVPRLNWQLTYLFVAVIPLTGYLTYMGARGRPGSVGFGLIGRLIGGTAIGLAFTVLFLVFDERLWFLAYTLGIVPALLAYAYGQLRDTPAAVTAALPVSILGVLLAVFAREALRTYPTTAFIYLWTLAIPIAAAGAVVVNGRGSRTAALTAGGVPLALAAAVGLFGRAAGLGVGGPNALVVIAVTGVPVAVYLHRVFDAGDGLTGLGLPVLLAAGALAGALVVETFGIPTPSPWVSETFLTEAPSRTASEAGLYPAIVGSVIIIAMVAVLSFVLGVATSVFLEEYTADSGVVGGLTRLLQINIANLAAIPSVVYGLLGLGLFANFLGLGFGTAVTVSLTLSLLILPITIISAQEAIRSVPDDLRRGSDAMGATRWQTTKNVVLPEAFPGILTGTILALGRAIGETAPLIMVGAATTVFSPPSSLFSKFSAMPMQIYAWANFPQAEFRYGVVAAGVITLLIILIGMNGTAILLRNRAEEGH</sequence>
<keyword evidence="3" id="KW-0813">Transport</keyword>
<keyword evidence="7 8" id="KW-0472">Membrane</keyword>
<dbReference type="InterPro" id="IPR035906">
    <property type="entry name" value="MetI-like_sf"/>
</dbReference>
<gene>
    <name evidence="10" type="ORF">C468_11950</name>
</gene>
<dbReference type="GO" id="GO:0035435">
    <property type="term" value="P:phosphate ion transmembrane transport"/>
    <property type="evidence" value="ECO:0007669"/>
    <property type="project" value="InterPro"/>
</dbReference>
<dbReference type="InterPro" id="IPR005672">
    <property type="entry name" value="Phosphate_PstA"/>
</dbReference>
<dbReference type="RefSeq" id="WP_008849073.1">
    <property type="nucleotide sequence ID" value="NZ_AOJH01000072.1"/>
</dbReference>
<dbReference type="STRING" id="1230456.C468_11950"/>
<feature type="transmembrane region" description="Helical" evidence="8">
    <location>
        <begin position="178"/>
        <end position="195"/>
    </location>
</feature>
<dbReference type="SUPFAM" id="SSF161098">
    <property type="entry name" value="MetI-like"/>
    <property type="match status" value="1"/>
</dbReference>
<dbReference type="Pfam" id="PF00528">
    <property type="entry name" value="BPD_transp_1"/>
    <property type="match status" value="1"/>
</dbReference>
<feature type="transmembrane region" description="Helical" evidence="8">
    <location>
        <begin position="60"/>
        <end position="78"/>
    </location>
</feature>
<reference evidence="10 11" key="1">
    <citation type="journal article" date="2014" name="PLoS Genet.">
        <title>Phylogenetically driven sequencing of extremely halophilic archaea reveals strategies for static and dynamic osmo-response.</title>
        <authorList>
            <person name="Becker E.A."/>
            <person name="Seitzer P.M."/>
            <person name="Tritt A."/>
            <person name="Larsen D."/>
            <person name="Krusor M."/>
            <person name="Yao A.I."/>
            <person name="Wu D."/>
            <person name="Madern D."/>
            <person name="Eisen J.A."/>
            <person name="Darling A.E."/>
            <person name="Facciotti M.T."/>
        </authorList>
    </citation>
    <scope>NUCLEOTIDE SEQUENCE [LARGE SCALE GENOMIC DNA]</scope>
    <source>
        <strain evidence="10 11">JCM 14978</strain>
    </source>
</reference>
<comment type="caution">
    <text evidence="8">Lacks conserved residue(s) required for the propagation of feature annotation.</text>
</comment>
<evidence type="ECO:0000256" key="4">
    <source>
        <dbReference type="ARBA" id="ARBA00022475"/>
    </source>
</evidence>
<comment type="caution">
    <text evidence="10">The sequence shown here is derived from an EMBL/GenBank/DDBJ whole genome shotgun (WGS) entry which is preliminary data.</text>
</comment>
<feature type="transmembrane region" description="Helical" evidence="8">
    <location>
        <begin position="440"/>
        <end position="462"/>
    </location>
</feature>
<feature type="domain" description="ABC transmembrane type-1" evidence="9">
    <location>
        <begin position="369"/>
        <end position="581"/>
    </location>
</feature>
<feature type="transmembrane region" description="Helical" evidence="8">
    <location>
        <begin position="149"/>
        <end position="172"/>
    </location>
</feature>
<dbReference type="OrthoDB" id="11402at2157"/>
<evidence type="ECO:0000259" key="9">
    <source>
        <dbReference type="PROSITE" id="PS50928"/>
    </source>
</evidence>
<feature type="transmembrane region" description="Helical" evidence="8">
    <location>
        <begin position="202"/>
        <end position="220"/>
    </location>
</feature>
<dbReference type="NCBIfam" id="TIGR00974">
    <property type="entry name" value="3a0107s02c"/>
    <property type="match status" value="1"/>
</dbReference>
<feature type="transmembrane region" description="Helical" evidence="8">
    <location>
        <begin position="365"/>
        <end position="394"/>
    </location>
</feature>
<dbReference type="Gene3D" id="1.10.3720.10">
    <property type="entry name" value="MetI-like"/>
    <property type="match status" value="1"/>
</dbReference>
<evidence type="ECO:0000256" key="2">
    <source>
        <dbReference type="ARBA" id="ARBA00007069"/>
    </source>
</evidence>
<keyword evidence="5 8" id="KW-0812">Transmembrane</keyword>
<dbReference type="Proteomes" id="UP000011546">
    <property type="component" value="Unassembled WGS sequence"/>
</dbReference>
<comment type="subcellular location">
    <subcellularLocation>
        <location evidence="1 8">Cell membrane</location>
        <topology evidence="1 8">Multi-pass membrane protein</topology>
    </subcellularLocation>
</comment>
<evidence type="ECO:0000256" key="6">
    <source>
        <dbReference type="ARBA" id="ARBA00022989"/>
    </source>
</evidence>
<feature type="transmembrane region" description="Helical" evidence="8">
    <location>
        <begin position="258"/>
        <end position="277"/>
    </location>
</feature>
<feature type="transmembrane region" description="Helical" evidence="8">
    <location>
        <begin position="289"/>
        <end position="306"/>
    </location>
</feature>
<evidence type="ECO:0000256" key="8">
    <source>
        <dbReference type="RuleBase" id="RU363043"/>
    </source>
</evidence>
<protein>
    <recommendedName>
        <fullName evidence="8">Phosphate transport system permease protein PstA</fullName>
    </recommendedName>
</protein>
<feature type="transmembrane region" description="Helical" evidence="8">
    <location>
        <begin position="117"/>
        <end position="137"/>
    </location>
</feature>